<dbReference type="Pfam" id="PF11241">
    <property type="entry name" value="DUF3043"/>
    <property type="match status" value="1"/>
</dbReference>
<keyword evidence="4" id="KW-1185">Reference proteome</keyword>
<feature type="region of interest" description="Disordered" evidence="1">
    <location>
        <begin position="1"/>
        <end position="49"/>
    </location>
</feature>
<feature type="transmembrane region" description="Helical" evidence="2">
    <location>
        <begin position="137"/>
        <end position="157"/>
    </location>
</feature>
<dbReference type="STRING" id="131112.SAMN04489737_1509"/>
<evidence type="ECO:0000256" key="1">
    <source>
        <dbReference type="SAM" id="MobiDB-lite"/>
    </source>
</evidence>
<keyword evidence="2" id="KW-0472">Membrane</keyword>
<dbReference type="GeneID" id="65345236"/>
<dbReference type="Proteomes" id="UP000214355">
    <property type="component" value="Chromosome I"/>
</dbReference>
<dbReference type="InterPro" id="IPR021403">
    <property type="entry name" value="DUF3043"/>
</dbReference>
<dbReference type="AlphaFoldDB" id="A0A1H2LK34"/>
<gene>
    <name evidence="3" type="ORF">SAMN04489737_1509</name>
</gene>
<dbReference type="OrthoDB" id="5194448at2"/>
<sequence length="222" mass="25140">MFGQKKDSVQEPTNVASETLAKGHVPSKGTPTPRRKDVERAHRRPLVAASAALTKEEKRKLKAENRAKSNELYYKQQTAMRTGDERNMPPAHRGKVRRWGRDYIDAANPLGQWFMPMVIPLLLLAAFMSYWPVAAFWATIGVYAIFLIMVIQLVWIVRNAKILAVYKFGKDEIPSGFSMQMFSRGMYMPRWRLPSPQVKRGEYPSGSTAADLKAAKAAKKGR</sequence>
<protein>
    <recommendedName>
        <fullName evidence="5">DUF3043 domain-containing protein</fullName>
    </recommendedName>
</protein>
<evidence type="ECO:0000256" key="2">
    <source>
        <dbReference type="SAM" id="Phobius"/>
    </source>
</evidence>
<evidence type="ECO:0000313" key="3">
    <source>
        <dbReference type="EMBL" id="SDU81413.1"/>
    </source>
</evidence>
<feature type="region of interest" description="Disordered" evidence="1">
    <location>
        <begin position="198"/>
        <end position="222"/>
    </location>
</feature>
<proteinExistence type="predicted"/>
<dbReference type="EMBL" id="LT629804">
    <property type="protein sequence ID" value="SDU81413.1"/>
    <property type="molecule type" value="Genomic_DNA"/>
</dbReference>
<name>A0A1H2LK34_9ACTO</name>
<reference evidence="4" key="1">
    <citation type="submission" date="2016-10" db="EMBL/GenBank/DDBJ databases">
        <authorList>
            <person name="Varghese N."/>
            <person name="Submissions S."/>
        </authorList>
    </citation>
    <scope>NUCLEOTIDE SEQUENCE [LARGE SCALE GENOMIC DNA]</scope>
    <source>
        <strain evidence="4">DSM 10002</strain>
    </source>
</reference>
<keyword evidence="2" id="KW-0812">Transmembrane</keyword>
<keyword evidence="2" id="KW-1133">Transmembrane helix</keyword>
<feature type="transmembrane region" description="Helical" evidence="2">
    <location>
        <begin position="113"/>
        <end position="131"/>
    </location>
</feature>
<evidence type="ECO:0000313" key="4">
    <source>
        <dbReference type="Proteomes" id="UP000214355"/>
    </source>
</evidence>
<accession>A0A1H2LK34</accession>
<organism evidence="3 4">
    <name type="scientific">Arcanobacterium phocae</name>
    <dbReference type="NCBI Taxonomy" id="131112"/>
    <lineage>
        <taxon>Bacteria</taxon>
        <taxon>Bacillati</taxon>
        <taxon>Actinomycetota</taxon>
        <taxon>Actinomycetes</taxon>
        <taxon>Actinomycetales</taxon>
        <taxon>Actinomycetaceae</taxon>
        <taxon>Arcanobacterium</taxon>
    </lineage>
</organism>
<evidence type="ECO:0008006" key="5">
    <source>
        <dbReference type="Google" id="ProtNLM"/>
    </source>
</evidence>
<dbReference type="RefSeq" id="WP_157672964.1">
    <property type="nucleotide sequence ID" value="NZ_JABAPH010000001.1"/>
</dbReference>